<evidence type="ECO:0000256" key="2">
    <source>
        <dbReference type="ARBA" id="ARBA00004162"/>
    </source>
</evidence>
<protein>
    <submittedName>
        <fullName evidence="11">Limbin</fullName>
    </submittedName>
</protein>
<comment type="caution">
    <text evidence="11">The sequence shown here is derived from an EMBL/GenBank/DDBJ whole genome shotgun (WGS) entry which is preliminary data.</text>
</comment>
<evidence type="ECO:0000256" key="8">
    <source>
        <dbReference type="ARBA" id="ARBA00023136"/>
    </source>
</evidence>
<dbReference type="Proteomes" id="UP000700334">
    <property type="component" value="Unassembled WGS sequence"/>
</dbReference>
<keyword evidence="7" id="KW-1133">Transmembrane helix</keyword>
<dbReference type="PANTHER" id="PTHR16795:SF14">
    <property type="entry name" value="LIMBIN"/>
    <property type="match status" value="1"/>
</dbReference>
<evidence type="ECO:0000256" key="5">
    <source>
        <dbReference type="ARBA" id="ARBA00022490"/>
    </source>
</evidence>
<gene>
    <name evidence="11" type="ORF">J0S82_018347</name>
</gene>
<organism evidence="11 12">
    <name type="scientific">Galemys pyrenaicus</name>
    <name type="common">Iberian desman</name>
    <name type="synonym">Pyrenean desman</name>
    <dbReference type="NCBI Taxonomy" id="202257"/>
    <lineage>
        <taxon>Eukaryota</taxon>
        <taxon>Metazoa</taxon>
        <taxon>Chordata</taxon>
        <taxon>Craniata</taxon>
        <taxon>Vertebrata</taxon>
        <taxon>Euteleostomi</taxon>
        <taxon>Mammalia</taxon>
        <taxon>Eutheria</taxon>
        <taxon>Laurasiatheria</taxon>
        <taxon>Eulipotyphla</taxon>
        <taxon>Talpidae</taxon>
        <taxon>Galemys</taxon>
    </lineage>
</organism>
<keyword evidence="12" id="KW-1185">Reference proteome</keyword>
<keyword evidence="8" id="KW-0472">Membrane</keyword>
<evidence type="ECO:0000256" key="4">
    <source>
        <dbReference type="ARBA" id="ARBA00022475"/>
    </source>
</evidence>
<evidence type="ECO:0000256" key="3">
    <source>
        <dbReference type="ARBA" id="ARBA00004309"/>
    </source>
</evidence>
<sequence length="363" mass="41544">MCRRVHVYRGAASRPLSPQSAAQCGSLLRTLHGLEQEQLRRSLALQQEEDGAKARRQLAVFQRNELHALFFAQIQSAVGRGELQPQAARTLLQDYAKIQEDVEELMDFLQASQRFHLSKRFGHREYLVQSLQSSDARVQGLLNAAAAQLGLLVQKHERAGYLDEDQMDVLLERAQTEVFSIKQKLDNDLKQEKRKLCQKLITKRRRELLQKHKEQRKGQLALGEAFRAAEDVGQYLGRWRGLLAEHGAALEELQERLDQAALDELRALTLALSERAGEELRRLQASALTQELLKRSAPWLFLQQILEEHGRDMAARAEQLEAAERDRGQQGVRGVRQRLKDAALEASVGEQAELRRWERWVFA</sequence>
<evidence type="ECO:0000256" key="6">
    <source>
        <dbReference type="ARBA" id="ARBA00022692"/>
    </source>
</evidence>
<dbReference type="GO" id="GO:0007224">
    <property type="term" value="P:smoothened signaling pathway"/>
    <property type="evidence" value="ECO:0007669"/>
    <property type="project" value="InterPro"/>
</dbReference>
<evidence type="ECO:0000256" key="10">
    <source>
        <dbReference type="ARBA" id="ARBA00023273"/>
    </source>
</evidence>
<keyword evidence="6" id="KW-0812">Transmembrane</keyword>
<dbReference type="AlphaFoldDB" id="A0A8J5ZVC1"/>
<evidence type="ECO:0000313" key="11">
    <source>
        <dbReference type="EMBL" id="KAG8505840.1"/>
    </source>
</evidence>
<dbReference type="OrthoDB" id="9666123at2759"/>
<comment type="subcellular location">
    <subcellularLocation>
        <location evidence="2">Cell membrane</location>
        <topology evidence="2">Single-pass membrane protein</topology>
    </subcellularLocation>
    <subcellularLocation>
        <location evidence="3">Cell projection</location>
        <location evidence="3">Cilium membrane</location>
    </subcellularLocation>
    <subcellularLocation>
        <location evidence="1">Cytoplasm</location>
        <location evidence="1">Cytoskeleton</location>
        <location evidence="1">Cilium basal body</location>
    </subcellularLocation>
</comment>
<reference evidence="11" key="1">
    <citation type="journal article" date="2021" name="Evol. Appl.">
        <title>The genome of the Pyrenean desman and the effects of bottlenecks and inbreeding on the genomic landscape of an endangered species.</title>
        <authorList>
            <person name="Escoda L."/>
            <person name="Castresana J."/>
        </authorList>
    </citation>
    <scope>NUCLEOTIDE SEQUENCE</scope>
    <source>
        <strain evidence="11">IBE-C5619</strain>
    </source>
</reference>
<evidence type="ECO:0000256" key="9">
    <source>
        <dbReference type="ARBA" id="ARBA00023212"/>
    </source>
</evidence>
<dbReference type="EMBL" id="JAGFMF010012216">
    <property type="protein sequence ID" value="KAG8505840.1"/>
    <property type="molecule type" value="Genomic_DNA"/>
</dbReference>
<proteinExistence type="predicted"/>
<evidence type="ECO:0000313" key="12">
    <source>
        <dbReference type="Proteomes" id="UP000700334"/>
    </source>
</evidence>
<dbReference type="PANTHER" id="PTHR16795">
    <property type="entry name" value="LIMBIN/ELLIS-VAN CREVELD PROTEIN"/>
    <property type="match status" value="1"/>
</dbReference>
<keyword evidence="5" id="KW-0963">Cytoplasm</keyword>
<name>A0A8J5ZVC1_GALPY</name>
<keyword evidence="9" id="KW-0206">Cytoskeleton</keyword>
<dbReference type="GO" id="GO:0098797">
    <property type="term" value="C:plasma membrane protein complex"/>
    <property type="evidence" value="ECO:0007669"/>
    <property type="project" value="TreeGrafter"/>
</dbReference>
<dbReference type="Pfam" id="PF12297">
    <property type="entry name" value="EVC2_like"/>
    <property type="match status" value="1"/>
</dbReference>
<dbReference type="GO" id="GO:0060170">
    <property type="term" value="C:ciliary membrane"/>
    <property type="evidence" value="ECO:0007669"/>
    <property type="project" value="UniProtKB-SubCell"/>
</dbReference>
<evidence type="ECO:0000256" key="1">
    <source>
        <dbReference type="ARBA" id="ARBA00004120"/>
    </source>
</evidence>
<dbReference type="InterPro" id="IPR026501">
    <property type="entry name" value="Limbin/EVC"/>
</dbReference>
<dbReference type="InterPro" id="IPR022076">
    <property type="entry name" value="Limbin"/>
</dbReference>
<accession>A0A8J5ZVC1</accession>
<keyword evidence="4" id="KW-1003">Cell membrane</keyword>
<keyword evidence="10" id="KW-0966">Cell projection</keyword>
<evidence type="ECO:0000256" key="7">
    <source>
        <dbReference type="ARBA" id="ARBA00022989"/>
    </source>
</evidence>